<dbReference type="PRINTS" id="PR00081">
    <property type="entry name" value="GDHRDH"/>
</dbReference>
<dbReference type="GO" id="GO:0016491">
    <property type="term" value="F:oxidoreductase activity"/>
    <property type="evidence" value="ECO:0007669"/>
    <property type="project" value="UniProtKB-KW"/>
</dbReference>
<evidence type="ECO:0000313" key="3">
    <source>
        <dbReference type="Proteomes" id="UP000297890"/>
    </source>
</evidence>
<dbReference type="InterPro" id="IPR020904">
    <property type="entry name" value="Sc_DH/Rdtase_CS"/>
</dbReference>
<dbReference type="AlphaFoldDB" id="A0A4Z0FCT5"/>
<comment type="caution">
    <text evidence="2">The sequence shown here is derived from an EMBL/GenBank/DDBJ whole genome shotgun (WGS) entry which is preliminary data.</text>
</comment>
<name>A0A4Z0FCT5_9GAMM</name>
<dbReference type="OrthoDB" id="5786478at2"/>
<dbReference type="SUPFAM" id="SSF51735">
    <property type="entry name" value="NAD(P)-binding Rossmann-fold domains"/>
    <property type="match status" value="1"/>
</dbReference>
<sequence length="209" mass="22706">MDMTGKICLITGANPGIGLAAATQLAHRQARVVMLCRDPERRHAAQARGRGNSGNPRIDLLQADLADFAQVHPVAQEYAARYPQLDIPIHHAGVMKKHRAVSADGHELRFAMHVLASFLLTHRLLESLAAAGDARMIAVASIAHRLGRLDFEDLQAQHHYGIWRQYGTSKLATILFTYQLAHRLAGTGIPANCLHPGIIGSNIKGSPAE</sequence>
<keyword evidence="3" id="KW-1185">Reference proteome</keyword>
<reference evidence="2 3" key="1">
    <citation type="journal article" date="2019" name="ISME J.">
        <title>Candidatus Macondimonas diazotrophica, a novel gammaproteobacterial genus dominating crude-oil-contaminated coastal sediments.</title>
        <authorList>
            <person name="Karthikeyan S."/>
            <person name="Konstantinidis K."/>
        </authorList>
    </citation>
    <scope>NUCLEOTIDE SEQUENCE [LARGE SCALE GENOMIC DNA]</scope>
    <source>
        <strain evidence="2 3">KTK01</strain>
    </source>
</reference>
<dbReference type="PANTHER" id="PTHR43157">
    <property type="entry name" value="PHOSPHATIDYLINOSITOL-GLYCAN BIOSYNTHESIS CLASS F PROTEIN-RELATED"/>
    <property type="match status" value="1"/>
</dbReference>
<dbReference type="Pfam" id="PF00106">
    <property type="entry name" value="adh_short"/>
    <property type="match status" value="1"/>
</dbReference>
<keyword evidence="1" id="KW-0560">Oxidoreductase</keyword>
<dbReference type="EMBL" id="SRIO01000002">
    <property type="protein sequence ID" value="TFZ83842.1"/>
    <property type="molecule type" value="Genomic_DNA"/>
</dbReference>
<dbReference type="PROSITE" id="PS00061">
    <property type="entry name" value="ADH_SHORT"/>
    <property type="match status" value="1"/>
</dbReference>
<dbReference type="RefSeq" id="WP_135280769.1">
    <property type="nucleotide sequence ID" value="NZ_SRIO01000002.1"/>
</dbReference>
<protein>
    <submittedName>
        <fullName evidence="2">SDR family NAD(P)-dependent oxidoreductase</fullName>
    </submittedName>
</protein>
<dbReference type="InterPro" id="IPR002347">
    <property type="entry name" value="SDR_fam"/>
</dbReference>
<proteinExistence type="predicted"/>
<evidence type="ECO:0000256" key="1">
    <source>
        <dbReference type="ARBA" id="ARBA00023002"/>
    </source>
</evidence>
<dbReference type="Proteomes" id="UP000297890">
    <property type="component" value="Unassembled WGS sequence"/>
</dbReference>
<gene>
    <name evidence="2" type="ORF">E4680_02395</name>
</gene>
<dbReference type="InterPro" id="IPR036291">
    <property type="entry name" value="NAD(P)-bd_dom_sf"/>
</dbReference>
<dbReference type="Gene3D" id="3.40.50.720">
    <property type="entry name" value="NAD(P)-binding Rossmann-like Domain"/>
    <property type="match status" value="1"/>
</dbReference>
<accession>A0A4Z0FCT5</accession>
<evidence type="ECO:0000313" key="2">
    <source>
        <dbReference type="EMBL" id="TFZ83842.1"/>
    </source>
</evidence>
<organism evidence="2 3">
    <name type="scientific">Candidatus Macondimonas diazotrophica</name>
    <dbReference type="NCBI Taxonomy" id="2305248"/>
    <lineage>
        <taxon>Bacteria</taxon>
        <taxon>Pseudomonadati</taxon>
        <taxon>Pseudomonadota</taxon>
        <taxon>Gammaproteobacteria</taxon>
        <taxon>Chromatiales</taxon>
        <taxon>Ectothiorhodospiraceae</taxon>
        <taxon>Candidatus Macondimonas</taxon>
    </lineage>
</organism>
<dbReference type="PANTHER" id="PTHR43157:SF31">
    <property type="entry name" value="PHOSPHATIDYLINOSITOL-GLYCAN BIOSYNTHESIS CLASS F PROTEIN"/>
    <property type="match status" value="1"/>
</dbReference>